<protein>
    <submittedName>
        <fullName evidence="2">Uncharacterized protein</fullName>
    </submittedName>
</protein>
<evidence type="ECO:0000256" key="1">
    <source>
        <dbReference type="SAM" id="Phobius"/>
    </source>
</evidence>
<accession>A0A0E9UKW3</accession>
<keyword evidence="1" id="KW-0812">Transmembrane</keyword>
<keyword evidence="1" id="KW-1133">Transmembrane helix</keyword>
<reference evidence="2" key="1">
    <citation type="submission" date="2014-11" db="EMBL/GenBank/DDBJ databases">
        <authorList>
            <person name="Amaro Gonzalez C."/>
        </authorList>
    </citation>
    <scope>NUCLEOTIDE SEQUENCE</scope>
</reference>
<organism evidence="2">
    <name type="scientific">Anguilla anguilla</name>
    <name type="common">European freshwater eel</name>
    <name type="synonym">Muraena anguilla</name>
    <dbReference type="NCBI Taxonomy" id="7936"/>
    <lineage>
        <taxon>Eukaryota</taxon>
        <taxon>Metazoa</taxon>
        <taxon>Chordata</taxon>
        <taxon>Craniata</taxon>
        <taxon>Vertebrata</taxon>
        <taxon>Euteleostomi</taxon>
        <taxon>Actinopterygii</taxon>
        <taxon>Neopterygii</taxon>
        <taxon>Teleostei</taxon>
        <taxon>Anguilliformes</taxon>
        <taxon>Anguillidae</taxon>
        <taxon>Anguilla</taxon>
    </lineage>
</organism>
<proteinExistence type="predicted"/>
<name>A0A0E9UKW3_ANGAN</name>
<reference evidence="2" key="2">
    <citation type="journal article" date="2015" name="Fish Shellfish Immunol.">
        <title>Early steps in the European eel (Anguilla anguilla)-Vibrio vulnificus interaction in the gills: Role of the RtxA13 toxin.</title>
        <authorList>
            <person name="Callol A."/>
            <person name="Pajuelo D."/>
            <person name="Ebbesson L."/>
            <person name="Teles M."/>
            <person name="MacKenzie S."/>
            <person name="Amaro C."/>
        </authorList>
    </citation>
    <scope>NUCLEOTIDE SEQUENCE</scope>
</reference>
<keyword evidence="1" id="KW-0472">Membrane</keyword>
<dbReference type="EMBL" id="GBXM01042098">
    <property type="protein sequence ID" value="JAH66479.1"/>
    <property type="molecule type" value="Transcribed_RNA"/>
</dbReference>
<dbReference type="AlphaFoldDB" id="A0A0E9UKW3"/>
<evidence type="ECO:0000313" key="2">
    <source>
        <dbReference type="EMBL" id="JAH66479.1"/>
    </source>
</evidence>
<feature type="transmembrane region" description="Helical" evidence="1">
    <location>
        <begin position="15"/>
        <end position="33"/>
    </location>
</feature>
<sequence length="68" mass="7970">MYSTVLSVPPVMKCFVFLLLPILHEGMLSRLLLGKTKLVWRPGSNRREIFDEHLNIQFTVDPTIWPHH</sequence>